<dbReference type="EMBL" id="JAQMJT010000001">
    <property type="protein sequence ID" value="MDB8613249.1"/>
    <property type="molecule type" value="Genomic_DNA"/>
</dbReference>
<dbReference type="GO" id="GO:0008360">
    <property type="term" value="P:regulation of cell shape"/>
    <property type="evidence" value="ECO:0007669"/>
    <property type="project" value="UniProtKB-KW"/>
</dbReference>
<keyword evidence="2" id="KW-0963">Cytoplasm</keyword>
<reference evidence="8 10" key="1">
    <citation type="submission" date="2014-04" db="EMBL/GenBank/DDBJ databases">
        <title>Variable characteristics of bacteriocin-producing Streptococcus salivarius strains isolated from Malaysian subjects.</title>
        <authorList>
            <person name="Philip K."/>
            <person name="Barbour A."/>
        </authorList>
    </citation>
    <scope>NUCLEOTIDE SEQUENCE [LARGE SCALE GENOMIC DNA]</scope>
    <source>
        <strain evidence="8 10">NU10</strain>
    </source>
</reference>
<evidence type="ECO:0000313" key="9">
    <source>
        <dbReference type="EMBL" id="MDB8613249.1"/>
    </source>
</evidence>
<dbReference type="AlphaFoldDB" id="A0A074J0H9"/>
<dbReference type="GO" id="GO:0009252">
    <property type="term" value="P:peptidoglycan biosynthetic process"/>
    <property type="evidence" value="ECO:0007669"/>
    <property type="project" value="UniProtKB-KW"/>
</dbReference>
<dbReference type="InterPro" id="IPR016181">
    <property type="entry name" value="Acyl_CoA_acyltransferase"/>
</dbReference>
<proteinExistence type="inferred from homology"/>
<evidence type="ECO:0000256" key="2">
    <source>
        <dbReference type="ARBA" id="ARBA00022490"/>
    </source>
</evidence>
<keyword evidence="7" id="KW-0961">Cell wall biogenesis/degradation</keyword>
<dbReference type="Gene3D" id="3.40.630.30">
    <property type="match status" value="2"/>
</dbReference>
<accession>A0A074J0H9</accession>
<dbReference type="PANTHER" id="PTHR36174">
    <property type="entry name" value="LIPID II:GLYCINE GLYCYLTRANSFERASE"/>
    <property type="match status" value="1"/>
</dbReference>
<dbReference type="PANTHER" id="PTHR36174:SF2">
    <property type="entry name" value="AMINOACYLTRANSFERASE FEMA"/>
    <property type="match status" value="1"/>
</dbReference>
<reference evidence="9" key="2">
    <citation type="submission" date="2023-01" db="EMBL/GenBank/DDBJ databases">
        <title>Human gut microbiome strain richness.</title>
        <authorList>
            <person name="Chen-Liaw A."/>
        </authorList>
    </citation>
    <scope>NUCLEOTIDE SEQUENCE</scope>
    <source>
        <strain evidence="9">1001095st1_G4_1001095IJ_161003</strain>
    </source>
</reference>
<dbReference type="Proteomes" id="UP000027855">
    <property type="component" value="Unassembled WGS sequence"/>
</dbReference>
<dbReference type="GO" id="GO:0071555">
    <property type="term" value="P:cell wall organization"/>
    <property type="evidence" value="ECO:0007669"/>
    <property type="project" value="UniProtKB-KW"/>
</dbReference>
<dbReference type="InterPro" id="IPR050644">
    <property type="entry name" value="PG_Glycine_Bridge_Synth"/>
</dbReference>
<sequence>MSLTILKEDEFTSFIEKCKEHSFMQTVSMSNLLRKRGFETKFLGWKSNNETTVAAIAFMKHLTGGVRIEINSGPLYTNESDLKSFYHELQLFAKKQGALELVVKPDDIYQTFEIDGKPIEPEKTELISTLTDLGYKFDGLQVGYPEGEPTWHYLKNLEGFDETSLLKSFNKNSVRNIKTALDYNVIVRKINKEEIPEFKKIIEETGRRQGFEDKSLDYYTELYDAFGDNADFLVAELDFEKSLDHINSKLTSLNPKSKQYDQQAQKLNKQKQIISELKQQINTEKILLACALILYTKDQATYLFGGSYTEFQKFSAAFLIQYHAMNCTLRRNIMSYNFLGITGVFDGSDGVLRFKQNFNGYIVRKMGTFRYYPQPLKYKLIQGLKKLLRRS</sequence>
<comment type="similarity">
    <text evidence="1">Belongs to the FemABX family.</text>
</comment>
<keyword evidence="6" id="KW-0012">Acyltransferase</keyword>
<evidence type="ECO:0000313" key="10">
    <source>
        <dbReference type="Proteomes" id="UP000027855"/>
    </source>
</evidence>
<evidence type="ECO:0000256" key="3">
    <source>
        <dbReference type="ARBA" id="ARBA00022679"/>
    </source>
</evidence>
<dbReference type="EMBL" id="JJMT01000014">
    <property type="protein sequence ID" value="KEO45062.1"/>
    <property type="molecule type" value="Genomic_DNA"/>
</dbReference>
<dbReference type="GO" id="GO:0016755">
    <property type="term" value="F:aminoacyltransferase activity"/>
    <property type="evidence" value="ECO:0007669"/>
    <property type="project" value="InterPro"/>
</dbReference>
<evidence type="ECO:0000256" key="4">
    <source>
        <dbReference type="ARBA" id="ARBA00022960"/>
    </source>
</evidence>
<dbReference type="Pfam" id="PF02388">
    <property type="entry name" value="FemAB"/>
    <property type="match status" value="1"/>
</dbReference>
<dbReference type="SUPFAM" id="SSF55729">
    <property type="entry name" value="Acyl-CoA N-acyltransferases (Nat)"/>
    <property type="match status" value="2"/>
</dbReference>
<dbReference type="RefSeq" id="WP_037601949.1">
    <property type="nucleotide sequence ID" value="NZ_JADMQU010000014.1"/>
</dbReference>
<keyword evidence="5" id="KW-0573">Peptidoglycan synthesis</keyword>
<dbReference type="Proteomes" id="UP001210204">
    <property type="component" value="Unassembled WGS sequence"/>
</dbReference>
<keyword evidence="4" id="KW-0133">Cell shape</keyword>
<organism evidence="8 10">
    <name type="scientific">Streptococcus salivarius</name>
    <dbReference type="NCBI Taxonomy" id="1304"/>
    <lineage>
        <taxon>Bacteria</taxon>
        <taxon>Bacillati</taxon>
        <taxon>Bacillota</taxon>
        <taxon>Bacilli</taxon>
        <taxon>Lactobacillales</taxon>
        <taxon>Streptococcaceae</taxon>
        <taxon>Streptococcus</taxon>
    </lineage>
</organism>
<gene>
    <name evidence="8" type="ORF">DL07_02365</name>
    <name evidence="9" type="ORF">PNU26_02375</name>
</gene>
<name>A0A074J0H9_STRSL</name>
<dbReference type="Gene3D" id="1.20.58.90">
    <property type="match status" value="1"/>
</dbReference>
<keyword evidence="3" id="KW-0808">Transferase</keyword>
<protein>
    <submittedName>
        <fullName evidence="8">Peptidoglycan branched peptide synthesis protein</fullName>
    </submittedName>
    <submittedName>
        <fullName evidence="9">Peptidoglycan bridge formation glycyltransferase FemA/FemB family protein</fullName>
    </submittedName>
</protein>
<evidence type="ECO:0000256" key="7">
    <source>
        <dbReference type="ARBA" id="ARBA00023316"/>
    </source>
</evidence>
<evidence type="ECO:0000256" key="5">
    <source>
        <dbReference type="ARBA" id="ARBA00022984"/>
    </source>
</evidence>
<dbReference type="InterPro" id="IPR003447">
    <property type="entry name" value="FEMABX"/>
</dbReference>
<dbReference type="PROSITE" id="PS51191">
    <property type="entry name" value="FEMABX"/>
    <property type="match status" value="1"/>
</dbReference>
<evidence type="ECO:0000313" key="8">
    <source>
        <dbReference type="EMBL" id="KEO45062.1"/>
    </source>
</evidence>
<comment type="caution">
    <text evidence="8">The sequence shown here is derived from an EMBL/GenBank/DDBJ whole genome shotgun (WGS) entry which is preliminary data.</text>
</comment>
<evidence type="ECO:0000256" key="6">
    <source>
        <dbReference type="ARBA" id="ARBA00023315"/>
    </source>
</evidence>
<evidence type="ECO:0000256" key="1">
    <source>
        <dbReference type="ARBA" id="ARBA00009943"/>
    </source>
</evidence>